<dbReference type="Proteomes" id="UP000249165">
    <property type="component" value="Unassembled WGS sequence"/>
</dbReference>
<evidence type="ECO:0000313" key="2">
    <source>
        <dbReference type="Proteomes" id="UP000249165"/>
    </source>
</evidence>
<proteinExistence type="predicted"/>
<comment type="caution">
    <text evidence="1">The sequence shown here is derived from an EMBL/GenBank/DDBJ whole genome shotgun (WGS) entry which is preliminary data.</text>
</comment>
<protein>
    <submittedName>
        <fullName evidence="1">Uncharacterized protein</fullName>
    </submittedName>
</protein>
<reference evidence="1 2" key="1">
    <citation type="submission" date="2018-06" db="EMBL/GenBank/DDBJ databases">
        <title>Genomic Encyclopedia of Archaeal and Bacterial Type Strains, Phase II (KMG-II): from individual species to whole genera.</title>
        <authorList>
            <person name="Goeker M."/>
        </authorList>
    </citation>
    <scope>NUCLEOTIDE SEQUENCE [LARGE SCALE GENOMIC DNA]</scope>
    <source>
        <strain evidence="1 2">DSM 22011</strain>
    </source>
</reference>
<name>A0A327YSS8_9RHOB</name>
<sequence length="135" mass="14552">MIRDFFLPMALLSLAQLTFCHEADKAPGVVDSAIPIEMRGRWGLTAADCDVTRDDATGAMLVSAEMLGFYDSRARLGDSHEVTPHRIDASYSFAGDGMTWTRDMTLSLSGDGSTLTRTLSDPDAGPVSLKYGRCG</sequence>
<gene>
    <name evidence="1" type="ORF">ATI53_1001117</name>
</gene>
<evidence type="ECO:0000313" key="1">
    <source>
        <dbReference type="EMBL" id="RAK24010.1"/>
    </source>
</evidence>
<keyword evidence="2" id="KW-1185">Reference proteome</keyword>
<dbReference type="RefSeq" id="WP_009506294.1">
    <property type="nucleotide sequence ID" value="NZ_LIQE01000003.1"/>
</dbReference>
<accession>A0A327YSS8</accession>
<organism evidence="1 2">
    <name type="scientific">Salipiger aestuarii</name>
    <dbReference type="NCBI Taxonomy" id="568098"/>
    <lineage>
        <taxon>Bacteria</taxon>
        <taxon>Pseudomonadati</taxon>
        <taxon>Pseudomonadota</taxon>
        <taxon>Alphaproteobacteria</taxon>
        <taxon>Rhodobacterales</taxon>
        <taxon>Roseobacteraceae</taxon>
        <taxon>Salipiger</taxon>
    </lineage>
</organism>
<dbReference type="AlphaFoldDB" id="A0A327YSS8"/>
<dbReference type="EMBL" id="QLMG01000001">
    <property type="protein sequence ID" value="RAK24010.1"/>
    <property type="molecule type" value="Genomic_DNA"/>
</dbReference>